<reference evidence="1 2" key="1">
    <citation type="submission" date="2016-10" db="EMBL/GenBank/DDBJ databases">
        <authorList>
            <person name="de Groot N.N."/>
        </authorList>
    </citation>
    <scope>NUCLEOTIDE SEQUENCE [LARGE SCALE GENOMIC DNA]</scope>
    <source>
        <strain evidence="1 2">OK461</strain>
    </source>
</reference>
<proteinExistence type="predicted"/>
<name>A0A1I2SAU9_9ACTN</name>
<protein>
    <submittedName>
        <fullName evidence="1">Uncharacterized protein</fullName>
    </submittedName>
</protein>
<dbReference type="Proteomes" id="UP000181942">
    <property type="component" value="Unassembled WGS sequence"/>
</dbReference>
<evidence type="ECO:0000313" key="2">
    <source>
        <dbReference type="Proteomes" id="UP000181942"/>
    </source>
</evidence>
<organism evidence="1 2">
    <name type="scientific">Streptomyces mirabilis</name>
    <dbReference type="NCBI Taxonomy" id="68239"/>
    <lineage>
        <taxon>Bacteria</taxon>
        <taxon>Bacillati</taxon>
        <taxon>Actinomycetota</taxon>
        <taxon>Actinomycetes</taxon>
        <taxon>Kitasatosporales</taxon>
        <taxon>Streptomycetaceae</taxon>
        <taxon>Streptomyces</taxon>
    </lineage>
</organism>
<dbReference type="OrthoDB" id="9764016at2"/>
<accession>A0A1I2SAU9</accession>
<evidence type="ECO:0000313" key="1">
    <source>
        <dbReference type="EMBL" id="SFG48017.1"/>
    </source>
</evidence>
<sequence>MPLHACPGVQEAYGESLRKLLLDALDEPDLIGQFAAARDAEDPGRLRPCLPSLTGVLRIRTSRCG</sequence>
<gene>
    <name evidence="1" type="ORF">SAMN02787118_121116</name>
</gene>
<dbReference type="AlphaFoldDB" id="A0A1I2SAU9"/>
<dbReference type="RefSeq" id="WP_075032010.1">
    <property type="nucleotide sequence ID" value="NZ_FONR01000021.1"/>
</dbReference>
<dbReference type="EMBL" id="FONR01000021">
    <property type="protein sequence ID" value="SFG48017.1"/>
    <property type="molecule type" value="Genomic_DNA"/>
</dbReference>